<name>A0A0H3DFE8_AMYMU</name>
<feature type="region of interest" description="Disordered" evidence="1">
    <location>
        <begin position="63"/>
        <end position="87"/>
    </location>
</feature>
<organism evidence="2 3">
    <name type="scientific">Amycolatopsis mediterranei (strain U-32)</name>
    <dbReference type="NCBI Taxonomy" id="749927"/>
    <lineage>
        <taxon>Bacteria</taxon>
        <taxon>Bacillati</taxon>
        <taxon>Actinomycetota</taxon>
        <taxon>Actinomycetes</taxon>
        <taxon>Pseudonocardiales</taxon>
        <taxon>Pseudonocardiaceae</taxon>
        <taxon>Amycolatopsis</taxon>
    </lineage>
</organism>
<gene>
    <name evidence="2" type="ordered locus">AMED_7940</name>
</gene>
<dbReference type="KEGG" id="amd:AMED_7940"/>
<sequence length="87" mass="9593">MQISWRPLDHAEYRASSWFPGLTGLRALAALAVVFFHYGGPVAGPLQGWIAVQLPSIAFGRRLPGGVRRKKGERAPAGMRQEPARRK</sequence>
<dbReference type="Proteomes" id="UP000000328">
    <property type="component" value="Chromosome"/>
</dbReference>
<evidence type="ECO:0000313" key="3">
    <source>
        <dbReference type="Proteomes" id="UP000000328"/>
    </source>
</evidence>
<dbReference type="GeneID" id="92875562"/>
<dbReference type="RefSeq" id="WP_013229679.1">
    <property type="nucleotide sequence ID" value="NC_014318.1"/>
</dbReference>
<dbReference type="OrthoDB" id="9998915at2"/>
<evidence type="ECO:0000256" key="1">
    <source>
        <dbReference type="SAM" id="MobiDB-lite"/>
    </source>
</evidence>
<dbReference type="EMBL" id="CP002000">
    <property type="protein sequence ID" value="ADJ49645.1"/>
    <property type="molecule type" value="Genomic_DNA"/>
</dbReference>
<reference evidence="2 3" key="1">
    <citation type="journal article" date="2010" name="Cell Res.">
        <title>Complete genome sequence of the rifamycin SV-producing Amycolatopsis mediterranei U32 revealed its genetic characteristics in phylogeny and metabolism.</title>
        <authorList>
            <person name="Zhao W."/>
            <person name="Zhong Y."/>
            <person name="Yuan H."/>
            <person name="Wang J."/>
            <person name="Zheng H."/>
            <person name="Wang Y."/>
            <person name="Cen X."/>
            <person name="Xu F."/>
            <person name="Bai J."/>
            <person name="Han X."/>
            <person name="Lu G."/>
            <person name="Zhu Y."/>
            <person name="Shao Z."/>
            <person name="Yan H."/>
            <person name="Li C."/>
            <person name="Peng N."/>
            <person name="Zhang Z."/>
            <person name="Zhang Y."/>
            <person name="Lin W."/>
            <person name="Fan Y."/>
            <person name="Qin Z."/>
            <person name="Hu Y."/>
            <person name="Zhu B."/>
            <person name="Wang S."/>
            <person name="Ding X."/>
            <person name="Zhao G.P."/>
        </authorList>
    </citation>
    <scope>NUCLEOTIDE SEQUENCE [LARGE SCALE GENOMIC DNA]</scope>
    <source>
        <strain evidence="3">U-32</strain>
    </source>
</reference>
<dbReference type="PATRIC" id="fig|749927.5.peg.8251"/>
<accession>A0A0H3DFE8</accession>
<dbReference type="HOGENOM" id="CLU_2476539_0_0_11"/>
<dbReference type="AlphaFoldDB" id="A0A0H3DFE8"/>
<evidence type="ECO:0000313" key="2">
    <source>
        <dbReference type="EMBL" id="ADJ49645.1"/>
    </source>
</evidence>
<proteinExistence type="predicted"/>
<protein>
    <submittedName>
        <fullName evidence="2">Uncharacterized protein</fullName>
    </submittedName>
</protein>